<proteinExistence type="predicted"/>
<dbReference type="EMBL" id="CP029462">
    <property type="protein sequence ID" value="AXL22079.1"/>
    <property type="molecule type" value="Genomic_DNA"/>
</dbReference>
<dbReference type="RefSeq" id="WP_107196769.1">
    <property type="nucleotide sequence ID" value="NZ_CP029462.1"/>
</dbReference>
<dbReference type="AlphaFoldDB" id="A0A346B1T6"/>
<organism evidence="1 2">
    <name type="scientific">Megasphaera stantonii</name>
    <dbReference type="NCBI Taxonomy" id="2144175"/>
    <lineage>
        <taxon>Bacteria</taxon>
        <taxon>Bacillati</taxon>
        <taxon>Bacillota</taxon>
        <taxon>Negativicutes</taxon>
        <taxon>Veillonellales</taxon>
        <taxon>Veillonellaceae</taxon>
        <taxon>Megasphaera</taxon>
    </lineage>
</organism>
<dbReference type="Proteomes" id="UP000254337">
    <property type="component" value="Chromosome"/>
</dbReference>
<reference evidence="1 2" key="1">
    <citation type="submission" date="2018-05" db="EMBL/GenBank/DDBJ databases">
        <title>Complete genome sequence of Megasphaera sp. AJH120T, isolated from the ceca of a chicken.</title>
        <authorList>
            <person name="Maki J."/>
            <person name="Looft T."/>
        </authorList>
    </citation>
    <scope>NUCLEOTIDE SEQUENCE [LARGE SCALE GENOMIC DNA]</scope>
    <source>
        <strain evidence="1 2">AJH120</strain>
    </source>
</reference>
<protein>
    <recommendedName>
        <fullName evidence="3">Glycosyltransferase 2-like domain-containing protein</fullName>
    </recommendedName>
</protein>
<name>A0A346B1T6_9FIRM</name>
<accession>A0A346B1T6</accession>
<dbReference type="KEGG" id="meg:DKB62_11205"/>
<evidence type="ECO:0008006" key="3">
    <source>
        <dbReference type="Google" id="ProtNLM"/>
    </source>
</evidence>
<sequence>MITVIIPTNRFECLKVIFEKCINLYKGTLFKFAVHDSSEDNDIKNLCLQYCKTKKCNLQYYQYNPSLSVDIKAINAIKTINSDYFWLFGDGNLVNFNEMEQLLISNDFMRYDVLNIDTLDRRGYLGQDKEKCANYIYAYEKPVEYARKYFSRLTYWGSAIIRTKYYNCIFSENIIDKYVDNQIPWWIACSIFEAIAYWNEKNIRSILGVVYTDCISYNPAKKDHWWTQDEKYYFYVFTKFNQGINLLPKIYSSERKTIICFFRNDALVSNSYLLYLRSIGTLNRIFVKKYKSEIVVVDGFYYKMLFFCCIPQTIAVIGNRLKYIIKKFFS</sequence>
<gene>
    <name evidence="1" type="ORF">DKB62_11205</name>
</gene>
<dbReference type="OrthoDB" id="1634588at2"/>
<evidence type="ECO:0000313" key="2">
    <source>
        <dbReference type="Proteomes" id="UP000254337"/>
    </source>
</evidence>
<keyword evidence="2" id="KW-1185">Reference proteome</keyword>
<evidence type="ECO:0000313" key="1">
    <source>
        <dbReference type="EMBL" id="AXL22079.1"/>
    </source>
</evidence>